<comment type="caution">
    <text evidence="3">The sequence shown here is derived from an EMBL/GenBank/DDBJ whole genome shotgun (WGS) entry which is preliminary data.</text>
</comment>
<dbReference type="Gene3D" id="1.20.1280.50">
    <property type="match status" value="1"/>
</dbReference>
<dbReference type="Proteomes" id="UP001231189">
    <property type="component" value="Unassembled WGS sequence"/>
</dbReference>
<feature type="domain" description="F-box" evidence="2">
    <location>
        <begin position="32"/>
        <end position="70"/>
    </location>
</feature>
<protein>
    <recommendedName>
        <fullName evidence="2">F-box domain-containing protein</fullName>
    </recommendedName>
</protein>
<name>A0AAD8X6M2_LOLMU</name>
<evidence type="ECO:0000259" key="2">
    <source>
        <dbReference type="Pfam" id="PF12937"/>
    </source>
</evidence>
<evidence type="ECO:0000313" key="3">
    <source>
        <dbReference type="EMBL" id="KAK1698581.1"/>
    </source>
</evidence>
<feature type="region of interest" description="Disordered" evidence="1">
    <location>
        <begin position="1"/>
        <end position="30"/>
    </location>
</feature>
<gene>
    <name evidence="3" type="ORF">QYE76_015278</name>
</gene>
<dbReference type="PANTHER" id="PTHR33207">
    <property type="entry name" value="F-BOX DOMAIN CONTAINING PROTEIN-RELATED"/>
    <property type="match status" value="1"/>
</dbReference>
<accession>A0AAD8X6M2</accession>
<proteinExistence type="predicted"/>
<dbReference type="Pfam" id="PF12937">
    <property type="entry name" value="F-box-like"/>
    <property type="match status" value="1"/>
</dbReference>
<dbReference type="AlphaFoldDB" id="A0AAD8X6M2"/>
<sequence>MRMAPTEGRRRRDKVKSKAKKKKDANRRTTVHDLPEHILEQILLRLGPNSPSLLRAVVTCMRWCRVIADAGFLARLATTAPRHVGDYRNRAVECSFFVPSKPLEVNFRHFSLDFLPASESWDLSDSCGILLLLSKKFTCEEISHDYHCRCCPDLIVCDPLLARYQGIL</sequence>
<dbReference type="SUPFAM" id="SSF81383">
    <property type="entry name" value="F-box domain"/>
    <property type="match status" value="1"/>
</dbReference>
<feature type="compositionally biased region" description="Basic residues" evidence="1">
    <location>
        <begin position="9"/>
        <end position="25"/>
    </location>
</feature>
<organism evidence="3 4">
    <name type="scientific">Lolium multiflorum</name>
    <name type="common">Italian ryegrass</name>
    <name type="synonym">Lolium perenne subsp. multiflorum</name>
    <dbReference type="NCBI Taxonomy" id="4521"/>
    <lineage>
        <taxon>Eukaryota</taxon>
        <taxon>Viridiplantae</taxon>
        <taxon>Streptophyta</taxon>
        <taxon>Embryophyta</taxon>
        <taxon>Tracheophyta</taxon>
        <taxon>Spermatophyta</taxon>
        <taxon>Magnoliopsida</taxon>
        <taxon>Liliopsida</taxon>
        <taxon>Poales</taxon>
        <taxon>Poaceae</taxon>
        <taxon>BOP clade</taxon>
        <taxon>Pooideae</taxon>
        <taxon>Poodae</taxon>
        <taxon>Poeae</taxon>
        <taxon>Poeae Chloroplast Group 2 (Poeae type)</taxon>
        <taxon>Loliodinae</taxon>
        <taxon>Loliinae</taxon>
        <taxon>Lolium</taxon>
    </lineage>
</organism>
<dbReference type="InterPro" id="IPR036047">
    <property type="entry name" value="F-box-like_dom_sf"/>
</dbReference>
<keyword evidence="4" id="KW-1185">Reference proteome</keyword>
<dbReference type="InterPro" id="IPR001810">
    <property type="entry name" value="F-box_dom"/>
</dbReference>
<evidence type="ECO:0000256" key="1">
    <source>
        <dbReference type="SAM" id="MobiDB-lite"/>
    </source>
</evidence>
<evidence type="ECO:0000313" key="4">
    <source>
        <dbReference type="Proteomes" id="UP001231189"/>
    </source>
</evidence>
<reference evidence="3" key="1">
    <citation type="submission" date="2023-07" db="EMBL/GenBank/DDBJ databases">
        <title>A chromosome-level genome assembly of Lolium multiflorum.</title>
        <authorList>
            <person name="Chen Y."/>
            <person name="Copetti D."/>
            <person name="Kolliker R."/>
            <person name="Studer B."/>
        </authorList>
    </citation>
    <scope>NUCLEOTIDE SEQUENCE</scope>
    <source>
        <strain evidence="3">02402/16</strain>
        <tissue evidence="3">Leaf</tissue>
    </source>
</reference>
<dbReference type="EMBL" id="JAUUTY010000001">
    <property type="protein sequence ID" value="KAK1698581.1"/>
    <property type="molecule type" value="Genomic_DNA"/>
</dbReference>